<feature type="compositionally biased region" description="Polar residues" evidence="2">
    <location>
        <begin position="64"/>
        <end position="118"/>
    </location>
</feature>
<evidence type="ECO:0008006" key="5">
    <source>
        <dbReference type="Google" id="ProtNLM"/>
    </source>
</evidence>
<protein>
    <recommendedName>
        <fullName evidence="5">Protein MUM2</fullName>
    </recommendedName>
</protein>
<dbReference type="AlphaFoldDB" id="A0A1Q3AGE4"/>
<reference evidence="3 4" key="1">
    <citation type="submission" date="2016-08" db="EMBL/GenBank/DDBJ databases">
        <title>Draft genome sequence of allopolyploid Zygosaccharomyces rouxii.</title>
        <authorList>
            <person name="Watanabe J."/>
            <person name="Uehara K."/>
            <person name="Mogi Y."/>
            <person name="Tsukioka Y."/>
        </authorList>
    </citation>
    <scope>NUCLEOTIDE SEQUENCE [LARGE SCALE GENOMIC DNA]</scope>
    <source>
        <strain evidence="3 4">NBRC 110957</strain>
    </source>
</reference>
<proteinExistence type="predicted"/>
<dbReference type="EMBL" id="BDGX01000045">
    <property type="protein sequence ID" value="GAV54732.1"/>
    <property type="molecule type" value="Genomic_DNA"/>
</dbReference>
<comment type="caution">
    <text evidence="3">The sequence shown here is derived from an EMBL/GenBank/DDBJ whole genome shotgun (WGS) entry which is preliminary data.</text>
</comment>
<evidence type="ECO:0000256" key="2">
    <source>
        <dbReference type="SAM" id="MobiDB-lite"/>
    </source>
</evidence>
<evidence type="ECO:0000313" key="4">
    <source>
        <dbReference type="Proteomes" id="UP000187013"/>
    </source>
</evidence>
<evidence type="ECO:0000313" key="3">
    <source>
        <dbReference type="EMBL" id="GAV54732.1"/>
    </source>
</evidence>
<evidence type="ECO:0000256" key="1">
    <source>
        <dbReference type="SAM" id="Coils"/>
    </source>
</evidence>
<accession>A0A1Q3AGE4</accession>
<organism evidence="3 4">
    <name type="scientific">Zygosaccharomyces rouxii</name>
    <dbReference type="NCBI Taxonomy" id="4956"/>
    <lineage>
        <taxon>Eukaryota</taxon>
        <taxon>Fungi</taxon>
        <taxon>Dikarya</taxon>
        <taxon>Ascomycota</taxon>
        <taxon>Saccharomycotina</taxon>
        <taxon>Saccharomycetes</taxon>
        <taxon>Saccharomycetales</taxon>
        <taxon>Saccharomycetaceae</taxon>
        <taxon>Zygosaccharomyces</taxon>
    </lineage>
</organism>
<keyword evidence="1" id="KW-0175">Coiled coil</keyword>
<feature type="coiled-coil region" evidence="1">
    <location>
        <begin position="180"/>
        <end position="228"/>
    </location>
</feature>
<name>A0A1Q3AGE4_ZYGRO</name>
<gene>
    <name evidence="3" type="ORF">ZYGR_0AS00540</name>
</gene>
<feature type="compositionally biased region" description="Polar residues" evidence="2">
    <location>
        <begin position="43"/>
        <end position="55"/>
    </location>
</feature>
<feature type="coiled-coil region" evidence="1">
    <location>
        <begin position="338"/>
        <end position="365"/>
    </location>
</feature>
<dbReference type="Proteomes" id="UP000187013">
    <property type="component" value="Unassembled WGS sequence"/>
</dbReference>
<feature type="region of interest" description="Disordered" evidence="2">
    <location>
        <begin position="35"/>
        <end position="140"/>
    </location>
</feature>
<dbReference type="OrthoDB" id="21221at2759"/>
<sequence>MNYMNYGYDPHQSLESAFTNMRLEQPHPMYETMDRDGTKIPLLNSSQQTPLSTDSHLMHPLPTPLSNKSSNYMASPPVNKSQGTPTSLAAASHKGGNSTLANPRSSIWGQNSLDSKFNSKGLGADSTANGEDGGGNINNNVLSEISTSTTGTISASKNFMDFNTQANSSSFDTTFGSLANHSMEQQQQKMNNNRKDAKTELESLKLKLQFKETQNESLENEVQMLKGIFNQGLDHKQSEFKNERQNPHVPPLSLEIPDSVENMFKKMSESLQKKDEELIAANQTLESILTALALNPTNSMTKYGRYDPEALAHKTVVRIETLTKENQEMSKMLAYGRSKEAQIELQLMKKENEELKAKVMELQQSTINPTPSSS</sequence>